<dbReference type="SMART" id="SM00493">
    <property type="entry name" value="TOPRIM"/>
    <property type="match status" value="1"/>
</dbReference>
<keyword evidence="6 7" id="KW-0234">DNA repair</keyword>
<dbReference type="Gene3D" id="3.40.1360.10">
    <property type="match status" value="1"/>
</dbReference>
<keyword evidence="4 7" id="KW-0862">Zinc</keyword>
<protein>
    <recommendedName>
        <fullName evidence="7">Recombination protein RecR</fullName>
    </recommendedName>
</protein>
<keyword evidence="10" id="KW-1185">Reference proteome</keyword>
<reference evidence="9 10" key="1">
    <citation type="submission" date="2015-02" db="EMBL/GenBank/DDBJ databases">
        <title>Single-cell genomics of uncultivated deep-branching MTB reveals a conserved set of magnetosome genes.</title>
        <authorList>
            <person name="Kolinko S."/>
            <person name="Richter M."/>
            <person name="Glockner F.O."/>
            <person name="Brachmann A."/>
            <person name="Schuler D."/>
        </authorList>
    </citation>
    <scope>NUCLEOTIDE SEQUENCE [LARGE SCALE GENOMIC DNA]</scope>
    <source>
        <strain evidence="9">TM-1</strain>
    </source>
</reference>
<keyword evidence="3 7" id="KW-0863">Zinc-finger</keyword>
<evidence type="ECO:0000256" key="2">
    <source>
        <dbReference type="ARBA" id="ARBA00022763"/>
    </source>
</evidence>
<evidence type="ECO:0000256" key="6">
    <source>
        <dbReference type="ARBA" id="ARBA00023204"/>
    </source>
</evidence>
<keyword evidence="2 7" id="KW-0227">DNA damage</keyword>
<feature type="zinc finger region" description="C4-type" evidence="7">
    <location>
        <begin position="56"/>
        <end position="71"/>
    </location>
</feature>
<dbReference type="GO" id="GO:0006310">
    <property type="term" value="P:DNA recombination"/>
    <property type="evidence" value="ECO:0007669"/>
    <property type="project" value="UniProtKB-UniRule"/>
</dbReference>
<dbReference type="Gene3D" id="1.10.8.420">
    <property type="entry name" value="RecR Domain 1"/>
    <property type="match status" value="1"/>
</dbReference>
<dbReference type="PATRIC" id="fig|29290.4.peg.6945"/>
<evidence type="ECO:0000259" key="8">
    <source>
        <dbReference type="PROSITE" id="PS50880"/>
    </source>
</evidence>
<name>A0A0F3GKR7_9BACT</name>
<dbReference type="EMBL" id="LACI01002264">
    <property type="protein sequence ID" value="KJU82559.1"/>
    <property type="molecule type" value="Genomic_DNA"/>
</dbReference>
<dbReference type="Pfam" id="PF02132">
    <property type="entry name" value="RecR_ZnF"/>
    <property type="match status" value="1"/>
</dbReference>
<dbReference type="HAMAP" id="MF_00017">
    <property type="entry name" value="RecR"/>
    <property type="match status" value="1"/>
</dbReference>
<dbReference type="SMART" id="SM00278">
    <property type="entry name" value="HhH1"/>
    <property type="match status" value="1"/>
</dbReference>
<sequence>MSEGIIETLISELTRLPGIGRKTAQRLAFFILAMPSDKARAIAQAIIDVKDKAGFCRNCFNITESDPCAICRDDSRDNSRICVVEEPANIIVIERTKSYRGLYHVLLGALSPIDGITPDKLKFDELVTRVKGGVVSEVIVATNPNTKGEMTAQYIANLLQGIDVTVTRIAYGLPMGGDLEFADEVTLKKSLEGRRKM</sequence>
<evidence type="ECO:0000256" key="1">
    <source>
        <dbReference type="ARBA" id="ARBA00022723"/>
    </source>
</evidence>
<feature type="domain" description="Toprim" evidence="8">
    <location>
        <begin position="79"/>
        <end position="174"/>
    </location>
</feature>
<dbReference type="Gene3D" id="6.10.250.240">
    <property type="match status" value="1"/>
</dbReference>
<dbReference type="GO" id="GO:0003677">
    <property type="term" value="F:DNA binding"/>
    <property type="evidence" value="ECO:0007669"/>
    <property type="project" value="UniProtKB-UniRule"/>
</dbReference>
<dbReference type="InterPro" id="IPR023627">
    <property type="entry name" value="Rcmb_RecR"/>
</dbReference>
<dbReference type="CDD" id="cd01025">
    <property type="entry name" value="TOPRIM_recR"/>
    <property type="match status" value="1"/>
</dbReference>
<dbReference type="GO" id="GO:0006281">
    <property type="term" value="P:DNA repair"/>
    <property type="evidence" value="ECO:0007669"/>
    <property type="project" value="UniProtKB-UniRule"/>
</dbReference>
<gene>
    <name evidence="7" type="primary">recR</name>
    <name evidence="9" type="ORF">MBAV_005250</name>
</gene>
<dbReference type="Pfam" id="PF21175">
    <property type="entry name" value="RecR_C"/>
    <property type="match status" value="1"/>
</dbReference>
<dbReference type="InterPro" id="IPR015967">
    <property type="entry name" value="Rcmb_RecR_Znf"/>
</dbReference>
<proteinExistence type="inferred from homology"/>
<dbReference type="PANTHER" id="PTHR30446">
    <property type="entry name" value="RECOMBINATION PROTEIN RECR"/>
    <property type="match status" value="1"/>
</dbReference>
<evidence type="ECO:0000256" key="4">
    <source>
        <dbReference type="ARBA" id="ARBA00022833"/>
    </source>
</evidence>
<dbReference type="PROSITE" id="PS01300">
    <property type="entry name" value="RECR"/>
    <property type="match status" value="1"/>
</dbReference>
<dbReference type="AlphaFoldDB" id="A0A0F3GKR7"/>
<dbReference type="PANTHER" id="PTHR30446:SF0">
    <property type="entry name" value="RECOMBINATION PROTEIN RECR"/>
    <property type="match status" value="1"/>
</dbReference>
<keyword evidence="1 7" id="KW-0479">Metal-binding</keyword>
<evidence type="ECO:0000256" key="7">
    <source>
        <dbReference type="HAMAP-Rule" id="MF_00017"/>
    </source>
</evidence>
<evidence type="ECO:0000256" key="3">
    <source>
        <dbReference type="ARBA" id="ARBA00022771"/>
    </source>
</evidence>
<dbReference type="Gene3D" id="3.30.60.80">
    <property type="match status" value="1"/>
</dbReference>
<comment type="similarity">
    <text evidence="7">Belongs to the RecR family.</text>
</comment>
<evidence type="ECO:0000313" key="10">
    <source>
        <dbReference type="Proteomes" id="UP000033423"/>
    </source>
</evidence>
<dbReference type="Pfam" id="PF13662">
    <property type="entry name" value="Toprim_4"/>
    <property type="match status" value="1"/>
</dbReference>
<dbReference type="InterPro" id="IPR003583">
    <property type="entry name" value="Hlx-hairpin-Hlx_DNA-bd_motif"/>
</dbReference>
<dbReference type="Proteomes" id="UP000033423">
    <property type="component" value="Unassembled WGS sequence"/>
</dbReference>
<evidence type="ECO:0000313" key="9">
    <source>
        <dbReference type="EMBL" id="KJU82559.1"/>
    </source>
</evidence>
<dbReference type="NCBIfam" id="TIGR00615">
    <property type="entry name" value="recR"/>
    <property type="match status" value="1"/>
</dbReference>
<dbReference type="InterPro" id="IPR034137">
    <property type="entry name" value="TOPRIM_RecR"/>
</dbReference>
<dbReference type="PROSITE" id="PS50880">
    <property type="entry name" value="TOPRIM"/>
    <property type="match status" value="1"/>
</dbReference>
<accession>A0A0F3GKR7</accession>
<dbReference type="GO" id="GO:0008270">
    <property type="term" value="F:zinc ion binding"/>
    <property type="evidence" value="ECO:0007669"/>
    <property type="project" value="UniProtKB-KW"/>
</dbReference>
<dbReference type="Pfam" id="PF21176">
    <property type="entry name" value="RecR_HhH"/>
    <property type="match status" value="1"/>
</dbReference>
<evidence type="ECO:0000256" key="5">
    <source>
        <dbReference type="ARBA" id="ARBA00023172"/>
    </source>
</evidence>
<organism evidence="9 10">
    <name type="scientific">Candidatus Magnetobacterium bavaricum</name>
    <dbReference type="NCBI Taxonomy" id="29290"/>
    <lineage>
        <taxon>Bacteria</taxon>
        <taxon>Pseudomonadati</taxon>
        <taxon>Nitrospirota</taxon>
        <taxon>Thermodesulfovibrionia</taxon>
        <taxon>Thermodesulfovibrionales</taxon>
        <taxon>Candidatus Magnetobacteriaceae</taxon>
        <taxon>Candidatus Magnetobacterium</taxon>
    </lineage>
</organism>
<dbReference type="InterPro" id="IPR000093">
    <property type="entry name" value="DNA_Rcmb_RecR"/>
</dbReference>
<comment type="function">
    <text evidence="7">May play a role in DNA repair. It seems to be involved in an RecBC-independent recombinational process of DNA repair. It may act with RecF and RecO.</text>
</comment>
<keyword evidence="5 7" id="KW-0233">DNA recombination</keyword>
<comment type="caution">
    <text evidence="9">The sequence shown here is derived from an EMBL/GenBank/DDBJ whole genome shotgun (WGS) entry which is preliminary data.</text>
</comment>
<dbReference type="InterPro" id="IPR006171">
    <property type="entry name" value="TOPRIM_dom"/>
</dbReference>
<dbReference type="SUPFAM" id="SSF111304">
    <property type="entry name" value="Recombination protein RecR"/>
    <property type="match status" value="1"/>
</dbReference>